<evidence type="ECO:0000256" key="4">
    <source>
        <dbReference type="ARBA" id="ARBA00022692"/>
    </source>
</evidence>
<evidence type="ECO:0000256" key="7">
    <source>
        <dbReference type="ARBA" id="ARBA00023136"/>
    </source>
</evidence>
<dbReference type="EC" id="2.7.8.-" evidence="8"/>
<dbReference type="Pfam" id="PF13091">
    <property type="entry name" value="PLDc_2"/>
    <property type="match status" value="2"/>
</dbReference>
<dbReference type="InterPro" id="IPR022924">
    <property type="entry name" value="Cardiolipin_synthase"/>
</dbReference>
<feature type="domain" description="PLD phosphodiesterase" evidence="9">
    <location>
        <begin position="332"/>
        <end position="359"/>
    </location>
</feature>
<dbReference type="GO" id="GO:0008808">
    <property type="term" value="F:cardiolipin synthase activity"/>
    <property type="evidence" value="ECO:0007669"/>
    <property type="project" value="UniProtKB-UniRule"/>
</dbReference>
<dbReference type="PROSITE" id="PS50035">
    <property type="entry name" value="PLD"/>
    <property type="match status" value="2"/>
</dbReference>
<organism evidence="10">
    <name type="scientific">uncultured Ramlibacter sp</name>
    <dbReference type="NCBI Taxonomy" id="260755"/>
    <lineage>
        <taxon>Bacteria</taxon>
        <taxon>Pseudomonadati</taxon>
        <taxon>Pseudomonadota</taxon>
        <taxon>Betaproteobacteria</taxon>
        <taxon>Burkholderiales</taxon>
        <taxon>Comamonadaceae</taxon>
        <taxon>Ramlibacter</taxon>
        <taxon>environmental samples</taxon>
    </lineage>
</organism>
<keyword evidence="2" id="KW-1003">Cell membrane</keyword>
<dbReference type="Gene3D" id="3.30.870.10">
    <property type="entry name" value="Endonuclease Chain A"/>
    <property type="match status" value="2"/>
</dbReference>
<evidence type="ECO:0000313" key="10">
    <source>
        <dbReference type="EMBL" id="CAA9405503.1"/>
    </source>
</evidence>
<feature type="domain" description="PLD phosphodiesterase" evidence="9">
    <location>
        <begin position="155"/>
        <end position="182"/>
    </location>
</feature>
<evidence type="ECO:0000256" key="5">
    <source>
        <dbReference type="ARBA" id="ARBA00022737"/>
    </source>
</evidence>
<dbReference type="SUPFAM" id="SSF56024">
    <property type="entry name" value="Phospholipase D/nuclease"/>
    <property type="match status" value="2"/>
</dbReference>
<dbReference type="NCBIfam" id="TIGR04265">
    <property type="entry name" value="bac_cardiolipin"/>
    <property type="match status" value="1"/>
</dbReference>
<dbReference type="GO" id="GO:0005886">
    <property type="term" value="C:plasma membrane"/>
    <property type="evidence" value="ECO:0007669"/>
    <property type="project" value="UniProtKB-SubCell"/>
</dbReference>
<keyword evidence="3 10" id="KW-0808">Transferase</keyword>
<dbReference type="GO" id="GO:0032049">
    <property type="term" value="P:cardiolipin biosynthetic process"/>
    <property type="evidence" value="ECO:0007669"/>
    <property type="project" value="UniProtKB-UniRule"/>
</dbReference>
<sequence>MLVFFSIVAALLVALVIVNFGASERRVEREIKHLYPVEDPQFHRAMAMLLGPTIVQGNRVSELINGDQIFPAMLEAIRGARKTVLFETFIYWSGEIGTEFADALSERARAGLKVHVLLDWVGSTRVDRELVYKMRRAGVEVRMFHPLRWYNLGRMNNRTHRKLLIVDGRIGFTGGVGIAPQWTGNAQDEDHWRDSHYRIEGPVVAQMQSVMLSNWSRTTGIVLHGLDYFPELEPAGDVPAQMFASSPANGSESMLMMVLLAITAATRSIDISSAYFVPDEVAIRSFRSAAERGVRIRIITPGKHTDQHTVRRASRGLWGPLLEVGVEIHEYQPTMYHCKMMVVDQLLTSVGSTNFDPRSFHLNDEANLNVYDAAFARRMTEVFEADLTRSKRITLEAWKRRPLREKVREHAATWLFPIL</sequence>
<keyword evidence="6" id="KW-1133">Transmembrane helix</keyword>
<reference evidence="10" key="1">
    <citation type="submission" date="2020-02" db="EMBL/GenBank/DDBJ databases">
        <authorList>
            <person name="Meier V. D."/>
        </authorList>
    </citation>
    <scope>NUCLEOTIDE SEQUENCE</scope>
    <source>
        <strain evidence="10">AVDCRST_MAG51</strain>
    </source>
</reference>
<comment type="subcellular location">
    <subcellularLocation>
        <location evidence="1">Cell membrane</location>
    </subcellularLocation>
</comment>
<dbReference type="EMBL" id="CADCUX010000260">
    <property type="protein sequence ID" value="CAA9405503.1"/>
    <property type="molecule type" value="Genomic_DNA"/>
</dbReference>
<keyword evidence="5" id="KW-0677">Repeat</keyword>
<gene>
    <name evidence="10" type="ORF">AVDCRST_MAG51-1116</name>
</gene>
<proteinExistence type="predicted"/>
<evidence type="ECO:0000256" key="3">
    <source>
        <dbReference type="ARBA" id="ARBA00022679"/>
    </source>
</evidence>
<evidence type="ECO:0000259" key="9">
    <source>
        <dbReference type="PROSITE" id="PS50035"/>
    </source>
</evidence>
<dbReference type="InterPro" id="IPR001736">
    <property type="entry name" value="PLipase_D/transphosphatidylase"/>
</dbReference>
<evidence type="ECO:0000256" key="2">
    <source>
        <dbReference type="ARBA" id="ARBA00022475"/>
    </source>
</evidence>
<protein>
    <recommendedName>
        <fullName evidence="8">Cardiolipin synthase</fullName>
        <ecNumber evidence="8">2.7.8.-</ecNumber>
    </recommendedName>
</protein>
<dbReference type="AlphaFoldDB" id="A0A6J4P8B4"/>
<evidence type="ECO:0000256" key="8">
    <source>
        <dbReference type="NCBIfam" id="TIGR04265"/>
    </source>
</evidence>
<dbReference type="SMART" id="SM00155">
    <property type="entry name" value="PLDc"/>
    <property type="match status" value="2"/>
</dbReference>
<dbReference type="PANTHER" id="PTHR21248">
    <property type="entry name" value="CARDIOLIPIN SYNTHASE"/>
    <property type="match status" value="1"/>
</dbReference>
<dbReference type="CDD" id="cd09110">
    <property type="entry name" value="PLDc_CLS_1"/>
    <property type="match status" value="1"/>
</dbReference>
<evidence type="ECO:0000256" key="6">
    <source>
        <dbReference type="ARBA" id="ARBA00022989"/>
    </source>
</evidence>
<keyword evidence="4" id="KW-0812">Transmembrane</keyword>
<dbReference type="InterPro" id="IPR025202">
    <property type="entry name" value="PLD-like_dom"/>
</dbReference>
<name>A0A6J4P8B4_9BURK</name>
<keyword evidence="7" id="KW-0472">Membrane</keyword>
<evidence type="ECO:0000256" key="1">
    <source>
        <dbReference type="ARBA" id="ARBA00004236"/>
    </source>
</evidence>
<dbReference type="CDD" id="cd09159">
    <property type="entry name" value="PLDc_ybhO_like_2"/>
    <property type="match status" value="1"/>
</dbReference>
<dbReference type="PANTHER" id="PTHR21248:SF22">
    <property type="entry name" value="PHOSPHOLIPASE D"/>
    <property type="match status" value="1"/>
</dbReference>
<accession>A0A6J4P8B4</accession>